<accession>A0A2J6X918</accession>
<evidence type="ECO:0000313" key="1">
    <source>
        <dbReference type="EMBL" id="PMP83827.1"/>
    </source>
</evidence>
<sequence>AAAVALSRTDYIDPLVLRRHAEQFSRPRFLTAIRNLIDEALTAQHTGRLTELEQSFAQLSLPVSR</sequence>
<dbReference type="AlphaFoldDB" id="A0A2J6X918"/>
<dbReference type="GO" id="GO:0016740">
    <property type="term" value="F:transferase activity"/>
    <property type="evidence" value="ECO:0007669"/>
    <property type="project" value="UniProtKB-KW"/>
</dbReference>
<protein>
    <submittedName>
        <fullName evidence="1">Glycosyl transferase</fullName>
    </submittedName>
</protein>
<organism evidence="1 2">
    <name type="scientific">Chloroflexus aggregans</name>
    <dbReference type="NCBI Taxonomy" id="152260"/>
    <lineage>
        <taxon>Bacteria</taxon>
        <taxon>Bacillati</taxon>
        <taxon>Chloroflexota</taxon>
        <taxon>Chloroflexia</taxon>
        <taxon>Chloroflexales</taxon>
        <taxon>Chloroflexineae</taxon>
        <taxon>Chloroflexaceae</taxon>
        <taxon>Chloroflexus</taxon>
    </lineage>
</organism>
<proteinExistence type="predicted"/>
<comment type="caution">
    <text evidence="1">The sequence shown here is derived from an EMBL/GenBank/DDBJ whole genome shotgun (WGS) entry which is preliminary data.</text>
</comment>
<reference evidence="1 2" key="1">
    <citation type="submission" date="2018-01" db="EMBL/GenBank/DDBJ databases">
        <title>Metagenomic assembled genomes from two thermal pools in the Uzon Caldera, Kamchatka, Russia.</title>
        <authorList>
            <person name="Wilkins L."/>
            <person name="Ettinger C."/>
        </authorList>
    </citation>
    <scope>NUCLEOTIDE SEQUENCE [LARGE SCALE GENOMIC DNA]</scope>
    <source>
        <strain evidence="1">ZAV-02</strain>
    </source>
</reference>
<keyword evidence="1" id="KW-0808">Transferase</keyword>
<feature type="non-terminal residue" evidence="1">
    <location>
        <position position="1"/>
    </location>
</feature>
<dbReference type="EMBL" id="PNIQ01000310">
    <property type="protein sequence ID" value="PMP83827.1"/>
    <property type="molecule type" value="Genomic_DNA"/>
</dbReference>
<name>A0A2J6X918_9CHLR</name>
<gene>
    <name evidence="1" type="ORF">C0184_04735</name>
</gene>
<evidence type="ECO:0000313" key="2">
    <source>
        <dbReference type="Proteomes" id="UP000243376"/>
    </source>
</evidence>
<dbReference type="Proteomes" id="UP000243376">
    <property type="component" value="Unassembled WGS sequence"/>
</dbReference>